<protein>
    <recommendedName>
        <fullName evidence="6">Glycosyltransferase</fullName>
    </recommendedName>
</protein>
<evidence type="ECO:0000313" key="5">
    <source>
        <dbReference type="Proteomes" id="UP000193675"/>
    </source>
</evidence>
<keyword evidence="3" id="KW-0472">Membrane</keyword>
<keyword evidence="3" id="KW-1133">Transmembrane helix</keyword>
<evidence type="ECO:0008006" key="6">
    <source>
        <dbReference type="Google" id="ProtNLM"/>
    </source>
</evidence>
<dbReference type="AlphaFoldDB" id="A0A1X1A2R8"/>
<dbReference type="GO" id="GO:0016758">
    <property type="term" value="F:hexosyltransferase activity"/>
    <property type="evidence" value="ECO:0007669"/>
    <property type="project" value="TreeGrafter"/>
</dbReference>
<evidence type="ECO:0000313" key="4">
    <source>
        <dbReference type="EMBL" id="ORL66216.1"/>
    </source>
</evidence>
<keyword evidence="2" id="KW-0808">Transferase</keyword>
<gene>
    <name evidence="4" type="ORF">B7H17_05540</name>
</gene>
<dbReference type="OrthoDB" id="9808602at2"/>
<evidence type="ECO:0000256" key="3">
    <source>
        <dbReference type="SAM" id="Phobius"/>
    </source>
</evidence>
<dbReference type="Pfam" id="PF03808">
    <property type="entry name" value="Glyco_tran_WecG"/>
    <property type="match status" value="1"/>
</dbReference>
<name>A0A1X1A2R8_PSEPU</name>
<reference evidence="4 5" key="1">
    <citation type="submission" date="2017-04" db="EMBL/GenBank/DDBJ databases">
        <title>Presence of VIM-2 positive Pseudomonas species in chickens and their surrounding environment.</title>
        <authorList>
            <person name="Zhang R."/>
        </authorList>
    </citation>
    <scope>NUCLEOTIDE SEQUENCE [LARGE SCALE GENOMIC DNA]</scope>
    <source>
        <strain evidence="4 5">DZ-C18</strain>
    </source>
</reference>
<comment type="caution">
    <text evidence="4">The sequence shown here is derived from an EMBL/GenBank/DDBJ whole genome shotgun (WGS) entry which is preliminary data.</text>
</comment>
<dbReference type="InterPro" id="IPR004629">
    <property type="entry name" value="WecG_TagA_CpsF"/>
</dbReference>
<dbReference type="RefSeq" id="WP_084854931.1">
    <property type="nucleotide sequence ID" value="NZ_NBWC01000007.1"/>
</dbReference>
<accession>A0A1X1A2R8</accession>
<evidence type="ECO:0000256" key="2">
    <source>
        <dbReference type="ARBA" id="ARBA00022679"/>
    </source>
</evidence>
<keyword evidence="3" id="KW-0812">Transmembrane</keyword>
<organism evidence="4 5">
    <name type="scientific">Pseudomonas putida</name>
    <name type="common">Arthrobacter siderocapsulatus</name>
    <dbReference type="NCBI Taxonomy" id="303"/>
    <lineage>
        <taxon>Bacteria</taxon>
        <taxon>Pseudomonadati</taxon>
        <taxon>Pseudomonadota</taxon>
        <taxon>Gammaproteobacteria</taxon>
        <taxon>Pseudomonadales</taxon>
        <taxon>Pseudomonadaceae</taxon>
        <taxon>Pseudomonas</taxon>
    </lineage>
</organism>
<evidence type="ECO:0000256" key="1">
    <source>
        <dbReference type="ARBA" id="ARBA00022676"/>
    </source>
</evidence>
<dbReference type="Proteomes" id="UP000193675">
    <property type="component" value="Unassembled WGS sequence"/>
</dbReference>
<dbReference type="PANTHER" id="PTHR34136">
    <property type="match status" value="1"/>
</dbReference>
<dbReference type="CDD" id="cd06533">
    <property type="entry name" value="Glyco_transf_WecG_TagA"/>
    <property type="match status" value="1"/>
</dbReference>
<sequence>MINKIEANSSELFRNKEGLVTFLNPYSYVVARNNKEVYSEFDHIYADGVLLSMATTFLLRRTERISFDFTSIACDVFEYACRSGQDIYIVGSTAENVAKAVEVFRQRYPKLIISGARDGFFNDLSRREFVREIVEVQPKIIIVGMGAPLQEQLLIDLKKAGWKGWGFTCGGFLHQTAKFEGDYYPVLINKLNLRWLYRMYDEPKLIKRYFFYYPLFAVCFLCDWASHQRKRLFNNL</sequence>
<dbReference type="PANTHER" id="PTHR34136:SF1">
    <property type="entry name" value="UDP-N-ACETYL-D-MANNOSAMINURONIC ACID TRANSFERASE"/>
    <property type="match status" value="1"/>
</dbReference>
<proteinExistence type="predicted"/>
<dbReference type="EMBL" id="NBWC01000007">
    <property type="protein sequence ID" value="ORL66216.1"/>
    <property type="molecule type" value="Genomic_DNA"/>
</dbReference>
<feature type="transmembrane region" description="Helical" evidence="3">
    <location>
        <begin position="209"/>
        <end position="226"/>
    </location>
</feature>
<keyword evidence="1" id="KW-0328">Glycosyltransferase</keyword>